<dbReference type="PROSITE" id="PS00166">
    <property type="entry name" value="ENOYL_COA_HYDRATASE"/>
    <property type="match status" value="1"/>
</dbReference>
<protein>
    <recommendedName>
        <fullName evidence="4">Enoyl-CoA hydratase/isomerase family protein</fullName>
    </recommendedName>
</protein>
<dbReference type="Pfam" id="PF00378">
    <property type="entry name" value="ECH_1"/>
    <property type="match status" value="1"/>
</dbReference>
<gene>
    <name evidence="3" type="ORF">DBRI00130_LOCUS40290</name>
</gene>
<evidence type="ECO:0000256" key="2">
    <source>
        <dbReference type="RuleBase" id="RU003707"/>
    </source>
</evidence>
<dbReference type="InterPro" id="IPR018376">
    <property type="entry name" value="Enoyl-CoA_hyd/isom_CS"/>
</dbReference>
<sequence length="249" mass="27469">MSSTKLLFEEDGITLSSYPSGVFMLVLDRGPNVFNPFIVSSISSAIDIVEEALHPKSLVITGGTTNKFFSNGLDTEWMLHHPKETSPMIESLWKLLARVLVMDCRTVAAINGHGFGGGLFLALACDFRIMRTQRGWVNFPELNLGMRLAKGFSELAKSKLSAPTLREGVLTGKRYTSSEALQAGMIDEEVPLEQLRERAIELAENGFAENLGLTAFDPQNFRLIKIELYTDAYRALTAGKVDASPHSRL</sequence>
<proteinExistence type="inferred from homology"/>
<evidence type="ECO:0000313" key="3">
    <source>
        <dbReference type="EMBL" id="CAE4658817.1"/>
    </source>
</evidence>
<dbReference type="SUPFAM" id="SSF52096">
    <property type="entry name" value="ClpP/crotonase"/>
    <property type="match status" value="1"/>
</dbReference>
<name>A0A6U3VM81_9STRA</name>
<dbReference type="EMBL" id="HBNS01055766">
    <property type="protein sequence ID" value="CAE4658817.1"/>
    <property type="molecule type" value="Transcribed_RNA"/>
</dbReference>
<evidence type="ECO:0000256" key="1">
    <source>
        <dbReference type="ARBA" id="ARBA00005254"/>
    </source>
</evidence>
<dbReference type="Gene3D" id="3.90.226.10">
    <property type="entry name" value="2-enoyl-CoA Hydratase, Chain A, domain 1"/>
    <property type="match status" value="1"/>
</dbReference>
<dbReference type="GO" id="GO:0005777">
    <property type="term" value="C:peroxisome"/>
    <property type="evidence" value="ECO:0007669"/>
    <property type="project" value="TreeGrafter"/>
</dbReference>
<dbReference type="AlphaFoldDB" id="A0A6U3VM81"/>
<dbReference type="CDD" id="cd06558">
    <property type="entry name" value="crotonase-like"/>
    <property type="match status" value="1"/>
</dbReference>
<evidence type="ECO:0008006" key="4">
    <source>
        <dbReference type="Google" id="ProtNLM"/>
    </source>
</evidence>
<dbReference type="GO" id="GO:0006635">
    <property type="term" value="P:fatty acid beta-oxidation"/>
    <property type="evidence" value="ECO:0007669"/>
    <property type="project" value="TreeGrafter"/>
</dbReference>
<dbReference type="InterPro" id="IPR001753">
    <property type="entry name" value="Enoyl-CoA_hydra/iso"/>
</dbReference>
<comment type="similarity">
    <text evidence="1 2">Belongs to the enoyl-CoA hydratase/isomerase family.</text>
</comment>
<dbReference type="InterPro" id="IPR029045">
    <property type="entry name" value="ClpP/crotonase-like_dom_sf"/>
</dbReference>
<dbReference type="PANTHER" id="PTHR11941">
    <property type="entry name" value="ENOYL-COA HYDRATASE-RELATED"/>
    <property type="match status" value="1"/>
</dbReference>
<accession>A0A6U3VM81</accession>
<dbReference type="PANTHER" id="PTHR11941:SF75">
    <property type="entry name" value="ENOYL-COA HYDRATASE_ISOMERASE FAMILY PROTEIN"/>
    <property type="match status" value="1"/>
</dbReference>
<organism evidence="3">
    <name type="scientific">Ditylum brightwellii</name>
    <dbReference type="NCBI Taxonomy" id="49249"/>
    <lineage>
        <taxon>Eukaryota</taxon>
        <taxon>Sar</taxon>
        <taxon>Stramenopiles</taxon>
        <taxon>Ochrophyta</taxon>
        <taxon>Bacillariophyta</taxon>
        <taxon>Mediophyceae</taxon>
        <taxon>Lithodesmiophycidae</taxon>
        <taxon>Lithodesmiales</taxon>
        <taxon>Lithodesmiaceae</taxon>
        <taxon>Ditylum</taxon>
    </lineage>
</organism>
<dbReference type="GO" id="GO:0004165">
    <property type="term" value="F:delta(3)-delta(2)-enoyl-CoA isomerase activity"/>
    <property type="evidence" value="ECO:0007669"/>
    <property type="project" value="TreeGrafter"/>
</dbReference>
<reference evidence="3" key="1">
    <citation type="submission" date="2021-01" db="EMBL/GenBank/DDBJ databases">
        <authorList>
            <person name="Corre E."/>
            <person name="Pelletier E."/>
            <person name="Niang G."/>
            <person name="Scheremetjew M."/>
            <person name="Finn R."/>
            <person name="Kale V."/>
            <person name="Holt S."/>
            <person name="Cochrane G."/>
            <person name="Meng A."/>
            <person name="Brown T."/>
            <person name="Cohen L."/>
        </authorList>
    </citation>
    <scope>NUCLEOTIDE SEQUENCE</scope>
    <source>
        <strain evidence="3">GSO104</strain>
    </source>
</reference>